<evidence type="ECO:0000256" key="3">
    <source>
        <dbReference type="SAM" id="Phobius"/>
    </source>
</evidence>
<dbReference type="EMBL" id="JAOYFB010000040">
    <property type="protein sequence ID" value="KAK4036894.1"/>
    <property type="molecule type" value="Genomic_DNA"/>
</dbReference>
<feature type="compositionally biased region" description="Polar residues" evidence="2">
    <location>
        <begin position="1046"/>
        <end position="1056"/>
    </location>
</feature>
<feature type="compositionally biased region" description="Basic and acidic residues" evidence="2">
    <location>
        <begin position="114"/>
        <end position="138"/>
    </location>
</feature>
<feature type="region of interest" description="Disordered" evidence="2">
    <location>
        <begin position="214"/>
        <end position="244"/>
    </location>
</feature>
<keyword evidence="1" id="KW-0175">Coiled coil</keyword>
<protein>
    <recommendedName>
        <fullName evidence="6">Ribosome-binding protein 1</fullName>
    </recommendedName>
</protein>
<feature type="coiled-coil region" evidence="1">
    <location>
        <begin position="477"/>
        <end position="529"/>
    </location>
</feature>
<dbReference type="Proteomes" id="UP001234178">
    <property type="component" value="Unassembled WGS sequence"/>
</dbReference>
<feature type="compositionally biased region" description="Basic and acidic residues" evidence="2">
    <location>
        <begin position="152"/>
        <end position="177"/>
    </location>
</feature>
<evidence type="ECO:0000313" key="5">
    <source>
        <dbReference type="Proteomes" id="UP001234178"/>
    </source>
</evidence>
<feature type="region of interest" description="Disordered" evidence="2">
    <location>
        <begin position="1035"/>
        <end position="1068"/>
    </location>
</feature>
<evidence type="ECO:0000313" key="4">
    <source>
        <dbReference type="EMBL" id="KAK4036894.1"/>
    </source>
</evidence>
<keyword evidence="5" id="KW-1185">Reference proteome</keyword>
<dbReference type="PANTHER" id="PTHR18939:SF4">
    <property type="entry name" value="RIBOSOME-BINDING PROTEIN 1"/>
    <property type="match status" value="1"/>
</dbReference>
<dbReference type="InterPro" id="IPR040248">
    <property type="entry name" value="RRBP1"/>
</dbReference>
<feature type="compositionally biased region" description="Polar residues" evidence="2">
    <location>
        <begin position="80"/>
        <end position="89"/>
    </location>
</feature>
<feature type="coiled-coil region" evidence="1">
    <location>
        <begin position="587"/>
        <end position="812"/>
    </location>
</feature>
<gene>
    <name evidence="4" type="ORF">OUZ56_028931</name>
</gene>
<organism evidence="4 5">
    <name type="scientific">Daphnia magna</name>
    <dbReference type="NCBI Taxonomy" id="35525"/>
    <lineage>
        <taxon>Eukaryota</taxon>
        <taxon>Metazoa</taxon>
        <taxon>Ecdysozoa</taxon>
        <taxon>Arthropoda</taxon>
        <taxon>Crustacea</taxon>
        <taxon>Branchiopoda</taxon>
        <taxon>Diplostraca</taxon>
        <taxon>Cladocera</taxon>
        <taxon>Anomopoda</taxon>
        <taxon>Daphniidae</taxon>
        <taxon>Daphnia</taxon>
    </lineage>
</organism>
<feature type="transmembrane region" description="Helical" evidence="3">
    <location>
        <begin position="6"/>
        <end position="23"/>
    </location>
</feature>
<feature type="region of interest" description="Disordered" evidence="2">
    <location>
        <begin position="46"/>
        <end position="177"/>
    </location>
</feature>
<dbReference type="PANTHER" id="PTHR18939">
    <property type="entry name" value="RIBOSOME BINDING PROTEIN-1"/>
    <property type="match status" value="1"/>
</dbReference>
<evidence type="ECO:0000256" key="2">
    <source>
        <dbReference type="SAM" id="MobiDB-lite"/>
    </source>
</evidence>
<keyword evidence="3" id="KW-1133">Transmembrane helix</keyword>
<evidence type="ECO:0008006" key="6">
    <source>
        <dbReference type="Google" id="ProtNLM"/>
    </source>
</evidence>
<feature type="compositionally biased region" description="Basic and acidic residues" evidence="2">
    <location>
        <begin position="48"/>
        <end position="59"/>
    </location>
</feature>
<evidence type="ECO:0000256" key="1">
    <source>
        <dbReference type="SAM" id="Coils"/>
    </source>
</evidence>
<name>A0ABR0B5C5_9CRUS</name>
<reference evidence="4 5" key="1">
    <citation type="journal article" date="2023" name="Nucleic Acids Res.">
        <title>The hologenome of Daphnia magna reveals possible DNA methylation and microbiome-mediated evolution of the host genome.</title>
        <authorList>
            <person name="Chaturvedi A."/>
            <person name="Li X."/>
            <person name="Dhandapani V."/>
            <person name="Marshall H."/>
            <person name="Kissane S."/>
            <person name="Cuenca-Cambronero M."/>
            <person name="Asole G."/>
            <person name="Calvet F."/>
            <person name="Ruiz-Romero M."/>
            <person name="Marangio P."/>
            <person name="Guigo R."/>
            <person name="Rago D."/>
            <person name="Mirbahai L."/>
            <person name="Eastwood N."/>
            <person name="Colbourne J.K."/>
            <person name="Zhou J."/>
            <person name="Mallon E."/>
            <person name="Orsini L."/>
        </authorList>
    </citation>
    <scope>NUCLEOTIDE SEQUENCE [LARGE SCALE GENOMIC DNA]</scope>
    <source>
        <strain evidence="4">LRV0_1</strain>
    </source>
</reference>
<accession>A0ABR0B5C5</accession>
<keyword evidence="3" id="KW-0812">Transmembrane</keyword>
<feature type="coiled-coil region" evidence="1">
    <location>
        <begin position="906"/>
        <end position="951"/>
    </location>
</feature>
<sequence>MDIASVLIGLAICAITAVILYLISVKSFQEKPFEEVLAEQQQFADNLLKGEKSNKDKEKKTKKHVVKKNKEKEKGKTHSNSGATPQPSSFEDKPHVEFEPDTEIIPEEPIAVNVEKEKKKSEKKEKVKPILRNRDHASTDAFDPDVDSLNHFMEHPPKDDIELKTRGKDKTGKKEPKVVVEEKINASEAPVVEGAPVKEVAFTVARGNISNVSSAQTSIAAQPSQQPSTPKKQRKRNVKSDSVDAVDGGEELLLQLGGTEKLLSALRQLPLTSSELQTMIEVLLNRQQEAAGNVESEWMERGGRLDPLGALRKQLADKDKALQEELEEKQAYQNKLRTLGTEMTAERTRAAAARKQLEESLTRQTTELQMLTVRLQQASEQHVAEVNALRAAVQQAQKVSQTSDETLRQLQRLQDEKNQFESRFSTAQQMQQEMGARVQQLEDFLMHKEQQLMEQANQMALLACKLQESEQARNGQSHEVEREVAQLREALQASEAQSLHTAHDARIRLEEMERTKQLLEDRITKVDRDLAMERSLAAQNEERIRQEVSRLCLENQALNLQLSNSSQSRQDEDAKWSSIQEQVQIERNQMAAKDVETQKELEQLRNKIQDLNVQLVNSSHSRQEEDAKLAAIQEQIKVERDQMAAKEAEVQKELEQLRNKIQDLTVQLTSSSQSHQEDDAKLVAMQEQMKVEHEQMATKEAEAQKELEQFRNQIHDLTIQLSNSSQNRQEDDAKLVAIQEQIKDERNQMAVKEAELKKELEQLRGETQALTEQLNQANQSQKDNQLQLEVELKGKDEELEIQKRKNNELRDKNYKAMDALTAAEKSLIELKKSISSAKNVPDPAEIQQVIGAGLQRVFPELSFDASASPTSFAESLSRQVTISLERLQSEEQSKAQVQVLHYKTVLSQTEELLNRLQSRVEAEEASWKVKLAQIEADLTTVKQEKEFWMDQCQKQETRTQQVQESPIDVAPLHTRIESLQVEKERLSQELEKERLAAEERSSQSGNHVEQLETLESLLAEERRAVQLLRDQLDQAKEELATKSPVPATNGNGTKGESPSEEGVSHFES</sequence>
<feature type="coiled-coil region" evidence="1">
    <location>
        <begin position="308"/>
        <end position="430"/>
    </location>
</feature>
<feature type="compositionally biased region" description="Low complexity" evidence="2">
    <location>
        <begin position="214"/>
        <end position="230"/>
    </location>
</feature>
<keyword evidence="3" id="KW-0472">Membrane</keyword>
<comment type="caution">
    <text evidence="4">The sequence shown here is derived from an EMBL/GenBank/DDBJ whole genome shotgun (WGS) entry which is preliminary data.</text>
</comment>
<proteinExistence type="predicted"/>